<dbReference type="STRING" id="1869.MB27_15050"/>
<evidence type="ECO:0000313" key="2">
    <source>
        <dbReference type="EMBL" id="KHD76867.1"/>
    </source>
</evidence>
<gene>
    <name evidence="2" type="ORF">MB27_15050</name>
</gene>
<proteinExistence type="predicted"/>
<accession>A0A0A6X9V3</accession>
<dbReference type="Gene3D" id="3.90.1530.10">
    <property type="entry name" value="Conserved hypothetical protein from pyrococcus furiosus pfu- 392566-001, ParB domain"/>
    <property type="match status" value="1"/>
</dbReference>
<evidence type="ECO:0000259" key="1">
    <source>
        <dbReference type="SMART" id="SM00470"/>
    </source>
</evidence>
<dbReference type="SMART" id="SM00470">
    <property type="entry name" value="ParB"/>
    <property type="match status" value="1"/>
</dbReference>
<dbReference type="EMBL" id="JRTT01000015">
    <property type="protein sequence ID" value="KHD76867.1"/>
    <property type="molecule type" value="Genomic_DNA"/>
</dbReference>
<dbReference type="Proteomes" id="UP000054537">
    <property type="component" value="Unassembled WGS sequence"/>
</dbReference>
<evidence type="ECO:0000313" key="3">
    <source>
        <dbReference type="Proteomes" id="UP000054537"/>
    </source>
</evidence>
<dbReference type="SUPFAM" id="SSF110849">
    <property type="entry name" value="ParB/Sulfiredoxin"/>
    <property type="match status" value="1"/>
</dbReference>
<sequence>MSSQIFSVPIDELVDADPLRANGVDPEHARLLAQVAGELPPILVNKATMSVIDGMHRLRAAQLNGVSTLAVRFFQGSDADALQLAVSANVTHGLPLSLADRRAAVRRLIRAEPRLADRAVATIAGLAPATVAAIRADVQDGAEITERIGRDGRVRPLSTAEGRRVAGEVIARQPQTPLREVARAAGISVGTARDVRSRVRAGRDPVPAGQAARSGRLVNRPARAVTGYPPATAVPADTGVLLEGLRRDPSLRYSEAGRHFLQFLGTRVVEPGQLREAARELPPHCAIVVARIARECARTWMGMAEALDREAEHAGRG</sequence>
<keyword evidence="3" id="KW-1185">Reference proteome</keyword>
<dbReference type="InterPro" id="IPR003115">
    <property type="entry name" value="ParB_N"/>
</dbReference>
<feature type="domain" description="ParB-like N-terminal" evidence="1">
    <location>
        <begin position="6"/>
        <end position="90"/>
    </location>
</feature>
<reference evidence="2 3" key="1">
    <citation type="submission" date="2014-10" db="EMBL/GenBank/DDBJ databases">
        <title>Draft genome sequence of Actinoplanes utahensis NRRL 12052.</title>
        <authorList>
            <person name="Velasco-Bucheli B."/>
            <person name="del Cerro C."/>
            <person name="Hormigo D."/>
            <person name="Garcia J.L."/>
            <person name="Acebal C."/>
            <person name="Arroyo M."/>
            <person name="de la Mata I."/>
        </authorList>
    </citation>
    <scope>NUCLEOTIDE SEQUENCE [LARGE SCALE GENOMIC DNA]</scope>
    <source>
        <strain evidence="2 3">NRRL 12052</strain>
    </source>
</reference>
<name>A0A0A6X9V3_ACTUT</name>
<dbReference type="InterPro" id="IPR036086">
    <property type="entry name" value="ParB/Sulfiredoxin_sf"/>
</dbReference>
<organism evidence="2 3">
    <name type="scientific">Actinoplanes utahensis</name>
    <dbReference type="NCBI Taxonomy" id="1869"/>
    <lineage>
        <taxon>Bacteria</taxon>
        <taxon>Bacillati</taxon>
        <taxon>Actinomycetota</taxon>
        <taxon>Actinomycetes</taxon>
        <taxon>Micromonosporales</taxon>
        <taxon>Micromonosporaceae</taxon>
        <taxon>Actinoplanes</taxon>
    </lineage>
</organism>
<protein>
    <recommendedName>
        <fullName evidence="1">ParB-like N-terminal domain-containing protein</fullName>
    </recommendedName>
</protein>
<dbReference type="eggNOG" id="COG1475">
    <property type="taxonomic scope" value="Bacteria"/>
</dbReference>
<dbReference type="AlphaFoldDB" id="A0A0A6X9V3"/>
<comment type="caution">
    <text evidence="2">The sequence shown here is derived from an EMBL/GenBank/DDBJ whole genome shotgun (WGS) entry which is preliminary data.</text>
</comment>